<evidence type="ECO:0000313" key="8">
    <source>
        <dbReference type="Proteomes" id="UP000034894"/>
    </source>
</evidence>
<evidence type="ECO:0000256" key="5">
    <source>
        <dbReference type="RuleBase" id="RU003816"/>
    </source>
</evidence>
<dbReference type="PATRIC" id="fig|1618443.3.peg.1395"/>
<keyword evidence="2 4" id="KW-0689">Ribosomal protein</keyword>
<evidence type="ECO:0000256" key="4">
    <source>
        <dbReference type="RuleBase" id="RU003815"/>
    </source>
</evidence>
<dbReference type="GO" id="GO:0003735">
    <property type="term" value="F:structural constituent of ribosome"/>
    <property type="evidence" value="ECO:0007669"/>
    <property type="project" value="InterPro"/>
</dbReference>
<dbReference type="Proteomes" id="UP000034894">
    <property type="component" value="Unassembled WGS sequence"/>
</dbReference>
<dbReference type="InterPro" id="IPR000754">
    <property type="entry name" value="Ribosomal_uS9"/>
</dbReference>
<dbReference type="PROSITE" id="PS00360">
    <property type="entry name" value="RIBOSOMAL_S9"/>
    <property type="match status" value="1"/>
</dbReference>
<dbReference type="InterPro" id="IPR020568">
    <property type="entry name" value="Ribosomal_Su5_D2-typ_SF"/>
</dbReference>
<evidence type="ECO:0000256" key="2">
    <source>
        <dbReference type="ARBA" id="ARBA00022980"/>
    </source>
</evidence>
<name>A0A0G1DDR9_9BACT</name>
<evidence type="ECO:0000256" key="1">
    <source>
        <dbReference type="ARBA" id="ARBA00005251"/>
    </source>
</evidence>
<sequence length="153" mass="17252">MAAKKEKKKQAQYYEAVGRRKEATARVRLYTITGDSVDVNGTSVKKGEIVVNKKPVEQYFPGEVAKRIYLEPFRTTNTVGRFTVSALVTGGGSYGQMGAFIHAVSRVLQDIDKDKFRSILKKRGFLKRDPRMKERRKAGLAQSARAKKQSPKR</sequence>
<dbReference type="EMBL" id="LCFP01000012">
    <property type="protein sequence ID" value="KKS96040.1"/>
    <property type="molecule type" value="Genomic_DNA"/>
</dbReference>
<feature type="region of interest" description="Disordered" evidence="6">
    <location>
        <begin position="127"/>
        <end position="153"/>
    </location>
</feature>
<proteinExistence type="inferred from homology"/>
<gene>
    <name evidence="7" type="ORF">UV73_C0012G0068</name>
</gene>
<dbReference type="PANTHER" id="PTHR21569:SF1">
    <property type="entry name" value="SMALL RIBOSOMAL SUBUNIT PROTEIN US9M"/>
    <property type="match status" value="1"/>
</dbReference>
<comment type="similarity">
    <text evidence="1 4">Belongs to the universal ribosomal protein uS9 family.</text>
</comment>
<organism evidence="7 8">
    <name type="scientific">Candidatus Gottesmanbacteria bacterium GW2011_GWA2_43_14</name>
    <dbReference type="NCBI Taxonomy" id="1618443"/>
    <lineage>
        <taxon>Bacteria</taxon>
        <taxon>Candidatus Gottesmaniibacteriota</taxon>
    </lineage>
</organism>
<keyword evidence="3 4" id="KW-0687">Ribonucleoprotein</keyword>
<comment type="caution">
    <text evidence="7">The sequence shown here is derived from an EMBL/GenBank/DDBJ whole genome shotgun (WGS) entry which is preliminary data.</text>
</comment>
<dbReference type="AlphaFoldDB" id="A0A0G1DDR9"/>
<dbReference type="GO" id="GO:0006412">
    <property type="term" value="P:translation"/>
    <property type="evidence" value="ECO:0007669"/>
    <property type="project" value="InterPro"/>
</dbReference>
<dbReference type="PANTHER" id="PTHR21569">
    <property type="entry name" value="RIBOSOMAL PROTEIN S9"/>
    <property type="match status" value="1"/>
</dbReference>
<evidence type="ECO:0000313" key="7">
    <source>
        <dbReference type="EMBL" id="KKS96040.1"/>
    </source>
</evidence>
<dbReference type="GO" id="GO:0003723">
    <property type="term" value="F:RNA binding"/>
    <property type="evidence" value="ECO:0007669"/>
    <property type="project" value="TreeGrafter"/>
</dbReference>
<dbReference type="Gene3D" id="3.30.230.10">
    <property type="match status" value="1"/>
</dbReference>
<protein>
    <recommendedName>
        <fullName evidence="5">30S ribosomal protein S9</fullName>
    </recommendedName>
</protein>
<accession>A0A0G1DDR9</accession>
<dbReference type="InterPro" id="IPR020574">
    <property type="entry name" value="Ribosomal_uS9_CS"/>
</dbReference>
<dbReference type="SUPFAM" id="SSF54211">
    <property type="entry name" value="Ribosomal protein S5 domain 2-like"/>
    <property type="match status" value="1"/>
</dbReference>
<dbReference type="STRING" id="1618443.UV73_C0012G0068"/>
<dbReference type="Pfam" id="PF00380">
    <property type="entry name" value="Ribosomal_S9"/>
    <property type="match status" value="1"/>
</dbReference>
<dbReference type="GO" id="GO:0022627">
    <property type="term" value="C:cytosolic small ribosomal subunit"/>
    <property type="evidence" value="ECO:0007669"/>
    <property type="project" value="TreeGrafter"/>
</dbReference>
<reference evidence="7 8" key="1">
    <citation type="journal article" date="2015" name="Nature">
        <title>rRNA introns, odd ribosomes, and small enigmatic genomes across a large radiation of phyla.</title>
        <authorList>
            <person name="Brown C.T."/>
            <person name="Hug L.A."/>
            <person name="Thomas B.C."/>
            <person name="Sharon I."/>
            <person name="Castelle C.J."/>
            <person name="Singh A."/>
            <person name="Wilkins M.J."/>
            <person name="Williams K.H."/>
            <person name="Banfield J.F."/>
        </authorList>
    </citation>
    <scope>NUCLEOTIDE SEQUENCE [LARGE SCALE GENOMIC DNA]</scope>
</reference>
<evidence type="ECO:0000256" key="6">
    <source>
        <dbReference type="SAM" id="MobiDB-lite"/>
    </source>
</evidence>
<dbReference type="InterPro" id="IPR014721">
    <property type="entry name" value="Ribsml_uS5_D2-typ_fold_subgr"/>
</dbReference>
<evidence type="ECO:0000256" key="3">
    <source>
        <dbReference type="ARBA" id="ARBA00023274"/>
    </source>
</evidence>